<accession>A0A4P6WK04</accession>
<feature type="signal peptide" evidence="2">
    <location>
        <begin position="1"/>
        <end position="25"/>
    </location>
</feature>
<evidence type="ECO:0000256" key="2">
    <source>
        <dbReference type="SAM" id="SignalP"/>
    </source>
</evidence>
<gene>
    <name evidence="4" type="ORF">E1B03_12785</name>
</gene>
<keyword evidence="2" id="KW-0732">Signal</keyword>
<dbReference type="SMART" id="SM00869">
    <property type="entry name" value="Autotransporter"/>
    <property type="match status" value="1"/>
</dbReference>
<dbReference type="Pfam" id="PF03212">
    <property type="entry name" value="Pertactin"/>
    <property type="match status" value="1"/>
</dbReference>
<evidence type="ECO:0000313" key="4">
    <source>
        <dbReference type="EMBL" id="QBM23254.1"/>
    </source>
</evidence>
<dbReference type="Gene3D" id="2.160.20.20">
    <property type="match status" value="2"/>
</dbReference>
<sequence length="921" mass="95193">MLHCKMNPLSLLIASALAFTPLAQATDVTSGNIIDVNDGEVAEDVTVKSGGTLNILDGGMSQGTSVDKGGKENVHAGGISENATLENNGEQNVSGVANNTQVTTAGQQYIDNGGVANNVTVGGGKTSVFSGQHVNYGGVANGTVLVEKGFQSVRAGGNAFNTVINGGILFVDGGVASDSQLTDGQIYVEQGGMLMNTVQTGGDIEISTGGTANDTVSSNGTIRVEGNNNNNQLFASASETVVNGGISDGSVLNDNATQIVEANSEASNATLNDKNTVQFIRLDGLAVGTTVNGGTQNVFGTARNTNLTGGTQNVQDGGIVQNTTINGGLQIVQLGGTAQNTLLNSGEQDVRKGAVVTDTTISGGGSYVAGVAIRSEITDGFMQVLDGGIAKDTNVQGGLFALNAGAEAVGKTQIENTGRMLMLAGSNATDVTLNKGSLTVWVPRENDISIAARIDQLTMNEGTVAFHSTVEERYSALQIGELNGTGLFQLNTSLADGAANFVTIEKGNGSFGLAVADSGKEITDHTNLTLNLINDQGGNIDFTLQTAVGESLRAVDGGTYMYVLKQEAGKDAMVGNVWYLGAMTDENGGGDGGDGGDGGGNGGDGNTGGNGGGNLVVTPSTDAVLSLANAGLNIMRGEMEGQRVYRHGRSQSASHGEGSVWGHYLGKKSAAETSNGAAYKLYQNGMEFGSDVVSVFENGNLVTGGFVSLTSNNVKHARGGTSKVDSYGLGAYGTWYDNSGFYLDGVLKANRLESKLNARMTNGGTTTGEWHQYGVSSALEAGYTFMPMESVRVEPFMRMTGTFINDANVTLNNGMKANTGKARSLTAEAGSRFGTDFLMGHTALRPYLSMSVEQELAHSNETAINQVNSFKNNQNGTSGKYAAGMTVNPAKDVTLYGEFNYRQGRYIEEPIQGIAGISISF</sequence>
<feature type="chain" id="PRO_5020608479" evidence="2">
    <location>
        <begin position="26"/>
        <end position="921"/>
    </location>
</feature>
<evidence type="ECO:0000313" key="5">
    <source>
        <dbReference type="Proteomes" id="UP000293850"/>
    </source>
</evidence>
<dbReference type="NCBIfam" id="TIGR04415">
    <property type="entry name" value="O_hepto_targRPT"/>
    <property type="match status" value="5"/>
</dbReference>
<dbReference type="KEGG" id="cars:E1B03_12785"/>
<dbReference type="InterPro" id="IPR030930">
    <property type="entry name" value="AIDA"/>
</dbReference>
<dbReference type="InterPro" id="IPR005546">
    <property type="entry name" value="Autotransporte_beta"/>
</dbReference>
<dbReference type="SUPFAM" id="SSF51126">
    <property type="entry name" value="Pectin lyase-like"/>
    <property type="match status" value="1"/>
</dbReference>
<dbReference type="Gene3D" id="2.40.128.130">
    <property type="entry name" value="Autotransporter beta-domain"/>
    <property type="match status" value="1"/>
</dbReference>
<dbReference type="SUPFAM" id="SSF103515">
    <property type="entry name" value="Autotransporter"/>
    <property type="match status" value="1"/>
</dbReference>
<dbReference type="GO" id="GO:0019867">
    <property type="term" value="C:outer membrane"/>
    <property type="evidence" value="ECO:0007669"/>
    <property type="project" value="InterPro"/>
</dbReference>
<dbReference type="PROSITE" id="PS51208">
    <property type="entry name" value="AUTOTRANSPORTER"/>
    <property type="match status" value="1"/>
</dbReference>
<organism evidence="4 5">
    <name type="scientific">Citrobacter arsenatis</name>
    <dbReference type="NCBI Taxonomy" id="2546350"/>
    <lineage>
        <taxon>Bacteria</taxon>
        <taxon>Pseudomonadati</taxon>
        <taxon>Pseudomonadota</taxon>
        <taxon>Gammaproteobacteria</taxon>
        <taxon>Enterobacterales</taxon>
        <taxon>Enterobacteriaceae</taxon>
        <taxon>Citrobacter</taxon>
    </lineage>
</organism>
<dbReference type="AlphaFoldDB" id="A0A4P6WK04"/>
<keyword evidence="5" id="KW-1185">Reference proteome</keyword>
<feature type="compositionally biased region" description="Gly residues" evidence="1">
    <location>
        <begin position="589"/>
        <end position="614"/>
    </location>
</feature>
<reference evidence="4 5" key="1">
    <citation type="submission" date="2019-03" db="EMBL/GenBank/DDBJ databases">
        <title>Complete genome sequence of an arsenate-respiring bacteria, Citrobacter sp. LY-1.</title>
        <authorList>
            <person name="Wang H."/>
            <person name="Liu Y."/>
            <person name="Li Q."/>
            <person name="Huang J."/>
        </authorList>
    </citation>
    <scope>NUCLEOTIDE SEQUENCE [LARGE SCALE GENOMIC DNA]</scope>
    <source>
        <strain evidence="4 5">LY-1</strain>
    </source>
</reference>
<feature type="domain" description="Autotransporter" evidence="3">
    <location>
        <begin position="653"/>
        <end position="921"/>
    </location>
</feature>
<dbReference type="InterPro" id="IPR006315">
    <property type="entry name" value="OM_autotransptr_brl_dom"/>
</dbReference>
<evidence type="ECO:0000256" key="1">
    <source>
        <dbReference type="SAM" id="MobiDB-lite"/>
    </source>
</evidence>
<dbReference type="InterPro" id="IPR036709">
    <property type="entry name" value="Autotransporte_beta_dom_sf"/>
</dbReference>
<dbReference type="InterPro" id="IPR011050">
    <property type="entry name" value="Pectin_lyase_fold/virulence"/>
</dbReference>
<dbReference type="NCBIfam" id="TIGR01414">
    <property type="entry name" value="autotrans_barl"/>
    <property type="match status" value="1"/>
</dbReference>
<dbReference type="InterPro" id="IPR012332">
    <property type="entry name" value="Autotransporter_pectin_lyase_C"/>
</dbReference>
<proteinExistence type="predicted"/>
<evidence type="ECO:0000259" key="3">
    <source>
        <dbReference type="PROSITE" id="PS51208"/>
    </source>
</evidence>
<dbReference type="InterPro" id="IPR051551">
    <property type="entry name" value="Autotransporter_adhesion"/>
</dbReference>
<dbReference type="PANTHER" id="PTHR35037:SF7">
    <property type="entry name" value="AUTOTRANSPORTER"/>
    <property type="match status" value="1"/>
</dbReference>
<dbReference type="EMBL" id="CP037864">
    <property type="protein sequence ID" value="QBM23254.1"/>
    <property type="molecule type" value="Genomic_DNA"/>
</dbReference>
<feature type="region of interest" description="Disordered" evidence="1">
    <location>
        <begin position="589"/>
        <end position="615"/>
    </location>
</feature>
<dbReference type="InterPro" id="IPR004899">
    <property type="entry name" value="Pertactin_central"/>
</dbReference>
<dbReference type="Proteomes" id="UP000293850">
    <property type="component" value="Chromosome"/>
</dbReference>
<dbReference type="RefSeq" id="WP_133086325.1">
    <property type="nucleotide sequence ID" value="NZ_CP037864.1"/>
</dbReference>
<name>A0A4P6WK04_9ENTR</name>
<dbReference type="PANTHER" id="PTHR35037">
    <property type="entry name" value="C-TERMINAL REGION OF AIDA-LIKE PROTEIN"/>
    <property type="match status" value="1"/>
</dbReference>
<dbReference type="Pfam" id="PF03797">
    <property type="entry name" value="Autotransporter"/>
    <property type="match status" value="1"/>
</dbReference>
<protein>
    <submittedName>
        <fullName evidence="4">Autotransporter outer membrane beta-barrel domain-containing protein</fullName>
    </submittedName>
</protein>